<dbReference type="PANTHER" id="PTHR23135:SF4">
    <property type="entry name" value="UDP-N-ACETYLMURAMOYL-L-ALANYL-D-GLUTAMATE--2,6-DIAMINOPIMELATE LIGASE MURE HOMOLOG, CHLOROPLASTIC"/>
    <property type="match status" value="1"/>
</dbReference>
<dbReference type="Pfam" id="PF02875">
    <property type="entry name" value="Mur_ligase_C"/>
    <property type="match status" value="1"/>
</dbReference>
<dbReference type="NCBIfam" id="NF001124">
    <property type="entry name" value="PRK00139.1-2"/>
    <property type="match status" value="1"/>
</dbReference>
<comment type="caution">
    <text evidence="7">Lacks conserved residue(s) required for the propagation of feature annotation.</text>
</comment>
<feature type="binding site" evidence="7">
    <location>
        <position position="463"/>
    </location>
    <ligand>
        <name>meso-2,6-diaminopimelate</name>
        <dbReference type="ChEBI" id="CHEBI:57791"/>
    </ligand>
</feature>
<dbReference type="GO" id="GO:0000287">
    <property type="term" value="F:magnesium ion binding"/>
    <property type="evidence" value="ECO:0007669"/>
    <property type="project" value="UniProtKB-UniRule"/>
</dbReference>
<comment type="subcellular location">
    <subcellularLocation>
        <location evidence="7 8">Cytoplasm</location>
    </subcellularLocation>
</comment>
<dbReference type="InterPro" id="IPR000713">
    <property type="entry name" value="Mur_ligase_N"/>
</dbReference>
<evidence type="ECO:0000256" key="4">
    <source>
        <dbReference type="ARBA" id="ARBA00022984"/>
    </source>
</evidence>
<evidence type="ECO:0000256" key="1">
    <source>
        <dbReference type="ARBA" id="ARBA00005898"/>
    </source>
</evidence>
<feature type="binding site" evidence="7">
    <location>
        <begin position="408"/>
        <end position="411"/>
    </location>
    <ligand>
        <name>meso-2,6-diaminopimelate</name>
        <dbReference type="ChEBI" id="CHEBI:57791"/>
    </ligand>
</feature>
<dbReference type="Gene3D" id="3.40.1190.10">
    <property type="entry name" value="Mur-like, catalytic domain"/>
    <property type="match status" value="1"/>
</dbReference>
<feature type="modified residue" description="N6-carboxylysine" evidence="7">
    <location>
        <position position="220"/>
    </location>
</feature>
<comment type="catalytic activity">
    <reaction evidence="7">
        <text>UDP-N-acetyl-alpha-D-muramoyl-L-alanyl-D-glutamate + meso-2,6-diaminopimelate + ATP = UDP-N-acetyl-alpha-D-muramoyl-L-alanyl-gamma-D-glutamyl-meso-2,6-diaminopimelate + ADP + phosphate + H(+)</text>
        <dbReference type="Rhea" id="RHEA:23676"/>
        <dbReference type="ChEBI" id="CHEBI:15378"/>
        <dbReference type="ChEBI" id="CHEBI:30616"/>
        <dbReference type="ChEBI" id="CHEBI:43474"/>
        <dbReference type="ChEBI" id="CHEBI:57791"/>
        <dbReference type="ChEBI" id="CHEBI:83900"/>
        <dbReference type="ChEBI" id="CHEBI:83905"/>
        <dbReference type="ChEBI" id="CHEBI:456216"/>
        <dbReference type="EC" id="6.3.2.13"/>
    </reaction>
</comment>
<dbReference type="InterPro" id="IPR036615">
    <property type="entry name" value="Mur_ligase_C_dom_sf"/>
</dbReference>
<feature type="binding site" evidence="7">
    <location>
        <begin position="153"/>
        <end position="154"/>
    </location>
    <ligand>
        <name>UDP-N-acetyl-alpha-D-muramoyl-L-alanyl-D-glutamate</name>
        <dbReference type="ChEBI" id="CHEBI:83900"/>
    </ligand>
</feature>
<dbReference type="InterPro" id="IPR005761">
    <property type="entry name" value="UDP-N-AcMur-Glu-dNH2Pim_ligase"/>
</dbReference>
<evidence type="ECO:0000256" key="5">
    <source>
        <dbReference type="ARBA" id="ARBA00023306"/>
    </source>
</evidence>
<proteinExistence type="inferred from homology"/>
<dbReference type="Pfam" id="PF08245">
    <property type="entry name" value="Mur_ligase_M"/>
    <property type="match status" value="1"/>
</dbReference>
<dbReference type="NCBIfam" id="NF001126">
    <property type="entry name" value="PRK00139.1-4"/>
    <property type="match status" value="1"/>
</dbReference>
<evidence type="ECO:0000256" key="8">
    <source>
        <dbReference type="RuleBase" id="RU004135"/>
    </source>
</evidence>
<feature type="domain" description="Mur ligase N-terminal catalytic" evidence="9">
    <location>
        <begin position="22"/>
        <end position="97"/>
    </location>
</feature>
<evidence type="ECO:0000256" key="3">
    <source>
        <dbReference type="ARBA" id="ARBA00022960"/>
    </source>
</evidence>
<dbReference type="EMBL" id="CP109886">
    <property type="protein sequence ID" value="WCF28116.1"/>
    <property type="molecule type" value="Genomic_DNA"/>
</dbReference>
<keyword evidence="7" id="KW-0460">Magnesium</keyword>
<dbReference type="AlphaFoldDB" id="A0AAJ5R1E7"/>
<dbReference type="HAMAP" id="MF_00208">
    <property type="entry name" value="MurE"/>
    <property type="match status" value="1"/>
</dbReference>
<dbReference type="PANTHER" id="PTHR23135">
    <property type="entry name" value="MUR LIGASE FAMILY MEMBER"/>
    <property type="match status" value="1"/>
</dbReference>
<feature type="binding site" evidence="7">
    <location>
        <position position="29"/>
    </location>
    <ligand>
        <name>UDP-N-acetyl-alpha-D-muramoyl-L-alanyl-D-glutamate</name>
        <dbReference type="ChEBI" id="CHEBI:83900"/>
    </ligand>
</feature>
<dbReference type="Gene3D" id="3.90.190.20">
    <property type="entry name" value="Mur ligase, C-terminal domain"/>
    <property type="match status" value="1"/>
</dbReference>
<evidence type="ECO:0000313" key="13">
    <source>
        <dbReference type="Proteomes" id="UP001211513"/>
    </source>
</evidence>
<feature type="short sequence motif" description="Meso-diaminopimelate recognition motif" evidence="7">
    <location>
        <begin position="408"/>
        <end position="411"/>
    </location>
</feature>
<dbReference type="InterPro" id="IPR004101">
    <property type="entry name" value="Mur_ligase_C"/>
</dbReference>
<feature type="binding site" evidence="7">
    <location>
        <position position="188"/>
    </location>
    <ligand>
        <name>UDP-N-acetyl-alpha-D-muramoyl-L-alanyl-D-glutamate</name>
        <dbReference type="ChEBI" id="CHEBI:83900"/>
    </ligand>
</feature>
<keyword evidence="7 12" id="KW-0436">Ligase</keyword>
<feature type="binding site" evidence="7">
    <location>
        <position position="384"/>
    </location>
    <ligand>
        <name>meso-2,6-diaminopimelate</name>
        <dbReference type="ChEBI" id="CHEBI:57791"/>
    </ligand>
</feature>
<feature type="domain" description="Mur ligase central" evidence="11">
    <location>
        <begin position="109"/>
        <end position="311"/>
    </location>
</feature>
<feature type="binding site" evidence="7">
    <location>
        <position position="186"/>
    </location>
    <ligand>
        <name>UDP-N-acetyl-alpha-D-muramoyl-L-alanyl-D-glutamate</name>
        <dbReference type="ChEBI" id="CHEBI:83900"/>
    </ligand>
</feature>
<accession>A0AAJ5R1E7</accession>
<dbReference type="InterPro" id="IPR036565">
    <property type="entry name" value="Mur-like_cat_sf"/>
</dbReference>
<dbReference type="GO" id="GO:0051301">
    <property type="term" value="P:cell division"/>
    <property type="evidence" value="ECO:0007669"/>
    <property type="project" value="UniProtKB-KW"/>
</dbReference>
<feature type="domain" description="Mur ligase C-terminal" evidence="10">
    <location>
        <begin position="334"/>
        <end position="461"/>
    </location>
</feature>
<dbReference type="EC" id="6.3.2.13" evidence="7"/>
<evidence type="ECO:0000256" key="6">
    <source>
        <dbReference type="ARBA" id="ARBA00023316"/>
    </source>
</evidence>
<keyword evidence="4 7" id="KW-0573">Peptidoglycan synthesis</keyword>
<dbReference type="SUPFAM" id="SSF53244">
    <property type="entry name" value="MurD-like peptide ligases, peptide-binding domain"/>
    <property type="match status" value="1"/>
</dbReference>
<feature type="binding site" evidence="7">
    <location>
        <position position="459"/>
    </location>
    <ligand>
        <name>meso-2,6-diaminopimelate</name>
        <dbReference type="ChEBI" id="CHEBI:57791"/>
    </ligand>
</feature>
<dbReference type="RefSeq" id="WP_199276016.1">
    <property type="nucleotide sequence ID" value="NZ_CP109886.1"/>
</dbReference>
<dbReference type="GO" id="GO:0008765">
    <property type="term" value="F:UDP-N-acetylmuramoylalanyl-D-glutamate-2,6-diaminopimelate ligase activity"/>
    <property type="evidence" value="ECO:0007669"/>
    <property type="project" value="UniProtKB-UniRule"/>
</dbReference>
<dbReference type="GO" id="GO:0005524">
    <property type="term" value="F:ATP binding"/>
    <property type="evidence" value="ECO:0007669"/>
    <property type="project" value="UniProtKB-UniRule"/>
</dbReference>
<dbReference type="GO" id="GO:0005737">
    <property type="term" value="C:cytoplasm"/>
    <property type="evidence" value="ECO:0007669"/>
    <property type="project" value="UniProtKB-SubCell"/>
</dbReference>
<dbReference type="InterPro" id="IPR035911">
    <property type="entry name" value="MurE/MurF_N"/>
</dbReference>
<dbReference type="Pfam" id="PF01225">
    <property type="entry name" value="Mur_ligase"/>
    <property type="match status" value="1"/>
</dbReference>
<evidence type="ECO:0000256" key="2">
    <source>
        <dbReference type="ARBA" id="ARBA00022618"/>
    </source>
</evidence>
<evidence type="ECO:0000259" key="10">
    <source>
        <dbReference type="Pfam" id="PF02875"/>
    </source>
</evidence>
<gene>
    <name evidence="7" type="primary">murE</name>
    <name evidence="12" type="ORF">OK117_10875</name>
</gene>
<dbReference type="Gene3D" id="3.40.1390.10">
    <property type="entry name" value="MurE/MurF, N-terminal domain"/>
    <property type="match status" value="1"/>
</dbReference>
<dbReference type="GO" id="GO:0008360">
    <property type="term" value="P:regulation of cell shape"/>
    <property type="evidence" value="ECO:0007669"/>
    <property type="project" value="UniProtKB-KW"/>
</dbReference>
<keyword evidence="7" id="KW-0963">Cytoplasm</keyword>
<comment type="pathway">
    <text evidence="7 8">Cell wall biogenesis; peptidoglycan biosynthesis.</text>
</comment>
<comment type="similarity">
    <text evidence="1 7">Belongs to the MurCDEF family. MurE subfamily.</text>
</comment>
<keyword evidence="7" id="KW-0067">ATP-binding</keyword>
<comment type="cofactor">
    <cofactor evidence="7">
        <name>Mg(2+)</name>
        <dbReference type="ChEBI" id="CHEBI:18420"/>
    </cofactor>
</comment>
<protein>
    <recommendedName>
        <fullName evidence="7">UDP-N-acetylmuramoyl-L-alanyl-D-glutamate--2,6-diaminopimelate ligase</fullName>
        <ecNumber evidence="7">6.3.2.13</ecNumber>
    </recommendedName>
    <alternativeName>
        <fullName evidence="7">Meso-A2pm-adding enzyme</fullName>
    </alternativeName>
    <alternativeName>
        <fullName evidence="7">Meso-diaminopimelate-adding enzyme</fullName>
    </alternativeName>
    <alternativeName>
        <fullName evidence="7">UDP-MurNAc-L-Ala-D-Glu:meso-diaminopimelate ligase</fullName>
    </alternativeName>
    <alternativeName>
        <fullName evidence="7">UDP-MurNAc-tripeptide synthetase</fullName>
    </alternativeName>
    <alternativeName>
        <fullName evidence="7">UDP-N-acetylmuramyl-tripeptide synthetase</fullName>
    </alternativeName>
</protein>
<dbReference type="Proteomes" id="UP001211513">
    <property type="component" value="Chromosome"/>
</dbReference>
<sequence>MRRSMPLAQLLPDIPQARDVVISGLVMDSREVQPGDAFVAVAGFGVHGLCFIEDACARGAVAILFEPPAPQGVSVPDGAIAVHGLRARLGAMADRFHGHPSQAMTMVGVTGTNGKTSTVQLLAQAWHRLGVRSATCGTLGVGLYDQLVPTGFTTPLVLQLHQCLGQLRDDGAQAVAMEVSSHALDQGRVDGVHYDVAVFTNLTRDHLDYHGDMEHYGAAKARLFAHQDVQAAVINVDDLFGLRLLHGLANGVRRVGVSVCGHTDADVMAQHLSLNLQGIGFDLVIGADRAPVRSPLMGRFNVDNLLTVAGVLYALDYALSEIAAVLSTLRPIHGRMNRLGGQDGQPVVVVDYAHTPDALGQVLSSLSSHVCGRLICVFGCGGERDRGKRSQMAVIAESNADVVLVTDDNPRGEDGDGIVADILAGFVRPNLVKVQRDRSAAIAAAIGIASAGDVVLIAGKGHERYQEVAGVRHPFDDTEVAMRVLAAMSAQETVR</sequence>
<keyword evidence="5 7" id="KW-0131">Cell cycle</keyword>
<keyword evidence="3 7" id="KW-0133">Cell shape</keyword>
<reference evidence="12" key="1">
    <citation type="journal article" date="2022" name="Phytopathology">
        <title>Complete circularized genome resources of seven strains of Xylella fastidiosa subsp. fastidiosa using hybrid assembly reveals unknown plasmids.</title>
        <authorList>
            <person name="Velasco-Amo M.D.P."/>
            <person name="Arias-Giraldo L.F.F."/>
            <person name="Ecija M.R."/>
            <person name="De La Fuente L."/>
            <person name="Marco-Noales E."/>
            <person name="Moralejo E."/>
            <person name="Navas-Cort J.A."/>
            <person name="Landa B.B."/>
        </authorList>
    </citation>
    <scope>NUCLEOTIDE SEQUENCE</scope>
    <source>
        <strain evidence="12">CFBP8073</strain>
    </source>
</reference>
<comment type="PTM">
    <text evidence="7">Carboxylation is probably crucial for Mg(2+) binding and, consequently, for the gamma-phosphate positioning of ATP.</text>
</comment>
<comment type="function">
    <text evidence="7">Catalyzes the addition of meso-diaminopimelic acid to the nucleotide precursor UDP-N-acetylmuramoyl-L-alanyl-D-glutamate (UMAG) in the biosynthesis of bacterial cell-wall peptidoglycan.</text>
</comment>
<feature type="binding site" evidence="7">
    <location>
        <position position="180"/>
    </location>
    <ligand>
        <name>UDP-N-acetyl-alpha-D-muramoyl-L-alanyl-D-glutamate</name>
        <dbReference type="ChEBI" id="CHEBI:83900"/>
    </ligand>
</feature>
<feature type="binding site" evidence="7">
    <location>
        <begin position="111"/>
        <end position="117"/>
    </location>
    <ligand>
        <name>ATP</name>
        <dbReference type="ChEBI" id="CHEBI:30616"/>
    </ligand>
</feature>
<keyword evidence="7" id="KW-0547">Nucleotide-binding</keyword>
<dbReference type="GO" id="GO:0071555">
    <property type="term" value="P:cell wall organization"/>
    <property type="evidence" value="ECO:0007669"/>
    <property type="project" value="UniProtKB-KW"/>
</dbReference>
<keyword evidence="6 7" id="KW-0961">Cell wall biogenesis/degradation</keyword>
<evidence type="ECO:0000259" key="9">
    <source>
        <dbReference type="Pfam" id="PF01225"/>
    </source>
</evidence>
<dbReference type="SUPFAM" id="SSF63418">
    <property type="entry name" value="MurE/MurF N-terminal domain"/>
    <property type="match status" value="1"/>
</dbReference>
<evidence type="ECO:0000313" key="12">
    <source>
        <dbReference type="EMBL" id="WCF28116.1"/>
    </source>
</evidence>
<dbReference type="NCBIfam" id="TIGR01085">
    <property type="entry name" value="murE"/>
    <property type="match status" value="1"/>
</dbReference>
<organism evidence="12 13">
    <name type="scientific">Xylella fastidiosa subsp. fastidiosa</name>
    <dbReference type="NCBI Taxonomy" id="644356"/>
    <lineage>
        <taxon>Bacteria</taxon>
        <taxon>Pseudomonadati</taxon>
        <taxon>Pseudomonadota</taxon>
        <taxon>Gammaproteobacteria</taxon>
        <taxon>Lysobacterales</taxon>
        <taxon>Lysobacteraceae</taxon>
        <taxon>Xylella</taxon>
    </lineage>
</organism>
<dbReference type="InterPro" id="IPR013221">
    <property type="entry name" value="Mur_ligase_cen"/>
</dbReference>
<dbReference type="GO" id="GO:0009252">
    <property type="term" value="P:peptidoglycan biosynthetic process"/>
    <property type="evidence" value="ECO:0007669"/>
    <property type="project" value="UniProtKB-UniRule"/>
</dbReference>
<evidence type="ECO:0000259" key="11">
    <source>
        <dbReference type="Pfam" id="PF08245"/>
    </source>
</evidence>
<keyword evidence="2 7" id="KW-0132">Cell division</keyword>
<reference evidence="12" key="2">
    <citation type="submission" date="2022-10" db="EMBL/GenBank/DDBJ databases">
        <authorList>
            <person name="Landa B."/>
            <person name="Arias-Giraldo L.F."/>
            <person name="Roman-Ecija M."/>
            <person name="Velasco-Amo M.P."/>
            <person name="De La Fuente L."/>
            <person name="Marco-Noales E."/>
            <person name="Moralejo E."/>
        </authorList>
    </citation>
    <scope>NUCLEOTIDE SEQUENCE</scope>
    <source>
        <strain evidence="12">CFBP8073</strain>
    </source>
</reference>
<dbReference type="SUPFAM" id="SSF53623">
    <property type="entry name" value="MurD-like peptide ligases, catalytic domain"/>
    <property type="match status" value="1"/>
</dbReference>
<name>A0AAJ5R1E7_XYLFS</name>
<evidence type="ECO:0000256" key="7">
    <source>
        <dbReference type="HAMAP-Rule" id="MF_00208"/>
    </source>
</evidence>